<dbReference type="Proteomes" id="UP000887576">
    <property type="component" value="Unplaced"/>
</dbReference>
<reference evidence="2" key="1">
    <citation type="submission" date="2022-11" db="UniProtKB">
        <authorList>
            <consortium name="WormBaseParasite"/>
        </authorList>
    </citation>
    <scope>IDENTIFICATION</scope>
</reference>
<name>A0AC34RJ28_9BILA</name>
<dbReference type="WBParaSite" id="JU765_v2.g7458.t1">
    <property type="protein sequence ID" value="JU765_v2.g7458.t1"/>
    <property type="gene ID" value="JU765_v2.g7458"/>
</dbReference>
<evidence type="ECO:0000313" key="1">
    <source>
        <dbReference type="Proteomes" id="UP000887576"/>
    </source>
</evidence>
<evidence type="ECO:0000313" key="2">
    <source>
        <dbReference type="WBParaSite" id="JU765_v2.g7458.t1"/>
    </source>
</evidence>
<proteinExistence type="predicted"/>
<sequence>MPVIKMTLKKINLEDRLHTNETYQQYFRRRVANLISDYCEHQANECIGTTLRMPKVDSNYSSKPTETTTQLILDDDYEPLLTQENVVIVRVNFLPRDRVELYIVVTKTTDIMTLNEDNTMIPEKIKYILSAQIAPLSRVLGGVHIEELKTDYVQKINYESNAGLIKFLFVTFIAIAICYVVAATKCCVETRRKRRKKNANAQKYGTNYGTCTEKLLNYEKPNGKLKGNSITSRDSLSSSRKGKKSSGIRTPTIELKTPTFEDDRPSLDARSFTRMFACDPSQLPAEYMYVSPEGDNQSEDVLLHSPPLSKKHSSPITQEGPQIPSMILVSASTPIPPELGFDSSSKTELQLQQPPFKQNKQEILVTGTSLLNTNQVYNPYERPLSRRGSRNSTPEQGEEFAVDREETPSPLGDEEADTFIADKVEEENVPSVQPDIVKNEHWSSDSDSENEVYQRLSEASEGEDDERMLNDERQTTKKWKNLPKNNSSDVESNFSDEDETTKTEEEMLEGHNYKRLQESPVPAVSLPANLLQLDSSP</sequence>
<accession>A0AC34RJ28</accession>
<protein>
    <submittedName>
        <fullName evidence="2">Uncharacterized protein</fullName>
    </submittedName>
</protein>
<organism evidence="1 2">
    <name type="scientific">Panagrolaimus sp. JU765</name>
    <dbReference type="NCBI Taxonomy" id="591449"/>
    <lineage>
        <taxon>Eukaryota</taxon>
        <taxon>Metazoa</taxon>
        <taxon>Ecdysozoa</taxon>
        <taxon>Nematoda</taxon>
        <taxon>Chromadorea</taxon>
        <taxon>Rhabditida</taxon>
        <taxon>Tylenchina</taxon>
        <taxon>Panagrolaimomorpha</taxon>
        <taxon>Panagrolaimoidea</taxon>
        <taxon>Panagrolaimidae</taxon>
        <taxon>Panagrolaimus</taxon>
    </lineage>
</organism>